<keyword evidence="2" id="KW-1185">Reference proteome</keyword>
<gene>
    <name evidence="1" type="ORF">DGMP_28200</name>
</gene>
<evidence type="ECO:0000313" key="1">
    <source>
        <dbReference type="EMBL" id="BCL62127.1"/>
    </source>
</evidence>
<dbReference type="Proteomes" id="UP000826725">
    <property type="component" value="Chromosome"/>
</dbReference>
<dbReference type="AlphaFoldDB" id="A0A8D5FI97"/>
<dbReference type="EMBL" id="AP024086">
    <property type="protein sequence ID" value="BCL62127.1"/>
    <property type="molecule type" value="Genomic_DNA"/>
</dbReference>
<evidence type="ECO:0000313" key="2">
    <source>
        <dbReference type="Proteomes" id="UP000826725"/>
    </source>
</evidence>
<organism evidence="1 2">
    <name type="scientific">Desulfomarina profundi</name>
    <dbReference type="NCBI Taxonomy" id="2772557"/>
    <lineage>
        <taxon>Bacteria</taxon>
        <taxon>Pseudomonadati</taxon>
        <taxon>Thermodesulfobacteriota</taxon>
        <taxon>Desulfobulbia</taxon>
        <taxon>Desulfobulbales</taxon>
        <taxon>Desulfobulbaceae</taxon>
        <taxon>Desulfomarina</taxon>
    </lineage>
</organism>
<accession>A0A8D5FI97</accession>
<proteinExistence type="predicted"/>
<reference evidence="1" key="1">
    <citation type="submission" date="2020-09" db="EMBL/GenBank/DDBJ databases">
        <title>Desulfogranum mesoprofundum gen. nov., sp. nov., a novel mesophilic, sulfate-reducing chemolithoautotroph isolated from a deep-sea hydrothermal vent chimney in the Suiyo Seamount.</title>
        <authorList>
            <person name="Hashimoto Y."/>
            <person name="Nakagawa S."/>
        </authorList>
    </citation>
    <scope>NUCLEOTIDE SEQUENCE</scope>
    <source>
        <strain evidence="1">KT2</strain>
    </source>
</reference>
<dbReference type="KEGG" id="dbk:DGMP_28200"/>
<dbReference type="RefSeq" id="WP_228854521.1">
    <property type="nucleotide sequence ID" value="NZ_AP024086.1"/>
</dbReference>
<name>A0A8D5FI97_9BACT</name>
<sequence length="277" mass="31822">MRNNNHREFFFILLCTSAVLMTLFFRSAVHEVTAPFVEEQENSDSNPQAAGKMVVFFQEKRPYTITSKDGMRGLIATPVTMLFEKIGMNFIWERMPLKQQMILIKKNTIRACGAGWIKTAEGEIFGKYTLPIYKNKPFVAIARADIPYLKDVETVDSLLSESKLRLLIKVGHPYGRKITRLMEDLTPWTVYTTADNRSMLKMIETHRADYCFMSQEEAQDLLLFSGLNSEKFRLISLSDNPPGNSFYLLCSKQVKDDTIRQLNNAIRHFVNIQGNSP</sequence>
<evidence type="ECO:0008006" key="3">
    <source>
        <dbReference type="Google" id="ProtNLM"/>
    </source>
</evidence>
<protein>
    <recommendedName>
        <fullName evidence="3">Solute-binding protein family 3/N-terminal domain-containing protein</fullName>
    </recommendedName>
</protein>